<sequence>MGSQKLSKLMSVERICDDHMNLEMFEENACVVKKWSTLLELMMIIEEGYVQVYQLTRDAAAEEASPQILQEGHILDENLWIGQWQPHFLMTPLLPWLMSNTAPK</sequence>
<dbReference type="EMBL" id="CABIKO010000063">
    <property type="protein sequence ID" value="VVA22709.1"/>
    <property type="molecule type" value="Genomic_DNA"/>
</dbReference>
<gene>
    <name evidence="1" type="ORF">ALMOND_2B002365</name>
</gene>
<name>A0A5E4F6C2_PRUDU</name>
<reference evidence="2" key="1">
    <citation type="journal article" date="2020" name="Plant J.">
        <title>Transposons played a major role in the diversification between the closely related almond and peach genomes: results from the almond genome sequence.</title>
        <authorList>
            <person name="Alioto T."/>
            <person name="Alexiou K.G."/>
            <person name="Bardil A."/>
            <person name="Barteri F."/>
            <person name="Castanera R."/>
            <person name="Cruz F."/>
            <person name="Dhingra A."/>
            <person name="Duval H."/>
            <person name="Fernandez I Marti A."/>
            <person name="Frias L."/>
            <person name="Galan B."/>
            <person name="Garcia J.L."/>
            <person name="Howad W."/>
            <person name="Gomez-Garrido J."/>
            <person name="Gut M."/>
            <person name="Julca I."/>
            <person name="Morata J."/>
            <person name="Puigdomenech P."/>
            <person name="Ribeca P."/>
            <person name="Rubio Cabetas M.J."/>
            <person name="Vlasova A."/>
            <person name="Wirthensohn M."/>
            <person name="Garcia-Mas J."/>
            <person name="Gabaldon T."/>
            <person name="Casacuberta J.M."/>
            <person name="Arus P."/>
        </authorList>
    </citation>
    <scope>NUCLEOTIDE SEQUENCE [LARGE SCALE GENOMIC DNA]</scope>
    <source>
        <strain evidence="2">cv. Texas</strain>
    </source>
</reference>
<dbReference type="AlphaFoldDB" id="A0A5E4F6C2"/>
<organism evidence="1 2">
    <name type="scientific">Prunus dulcis</name>
    <name type="common">Almond</name>
    <name type="synonym">Amygdalus dulcis</name>
    <dbReference type="NCBI Taxonomy" id="3755"/>
    <lineage>
        <taxon>Eukaryota</taxon>
        <taxon>Viridiplantae</taxon>
        <taxon>Streptophyta</taxon>
        <taxon>Embryophyta</taxon>
        <taxon>Tracheophyta</taxon>
        <taxon>Spermatophyta</taxon>
        <taxon>Magnoliopsida</taxon>
        <taxon>eudicotyledons</taxon>
        <taxon>Gunneridae</taxon>
        <taxon>Pentapetalae</taxon>
        <taxon>rosids</taxon>
        <taxon>fabids</taxon>
        <taxon>Rosales</taxon>
        <taxon>Rosaceae</taxon>
        <taxon>Amygdaloideae</taxon>
        <taxon>Amygdaleae</taxon>
        <taxon>Prunus</taxon>
    </lineage>
</organism>
<proteinExistence type="predicted"/>
<protein>
    <submittedName>
        <fullName evidence="1">PREDICTED: cyclic nucleotide-gated ion channel 1</fullName>
    </submittedName>
</protein>
<dbReference type="InParanoid" id="A0A5E4F6C2"/>
<accession>A0A5E4F6C2</accession>
<dbReference type="Gramene" id="VVA22709">
    <property type="protein sequence ID" value="VVA22709"/>
    <property type="gene ID" value="Prudul26B002365"/>
</dbReference>
<evidence type="ECO:0000313" key="2">
    <source>
        <dbReference type="Proteomes" id="UP000327085"/>
    </source>
</evidence>
<evidence type="ECO:0000313" key="1">
    <source>
        <dbReference type="EMBL" id="VVA22709.1"/>
    </source>
</evidence>
<dbReference type="Proteomes" id="UP000327085">
    <property type="component" value="Chromosome 4"/>
</dbReference>